<evidence type="ECO:0000256" key="4">
    <source>
        <dbReference type="ARBA" id="ARBA00022771"/>
    </source>
</evidence>
<feature type="domain" description="C2H2-type" evidence="12">
    <location>
        <begin position="434"/>
        <end position="461"/>
    </location>
</feature>
<keyword evidence="6" id="KW-0805">Transcription regulation</keyword>
<dbReference type="OrthoDB" id="6077919at2759"/>
<keyword evidence="9" id="KW-0539">Nucleus</keyword>
<evidence type="ECO:0000256" key="8">
    <source>
        <dbReference type="ARBA" id="ARBA00023163"/>
    </source>
</evidence>
<feature type="domain" description="C2H2-type" evidence="12">
    <location>
        <begin position="827"/>
        <end position="854"/>
    </location>
</feature>
<feature type="compositionally biased region" description="Basic and acidic residues" evidence="11">
    <location>
        <begin position="370"/>
        <end position="385"/>
    </location>
</feature>
<keyword evidence="4 10" id="KW-0863">Zinc-finger</keyword>
<dbReference type="FunFam" id="3.30.160.60:FF:000446">
    <property type="entry name" value="Zinc finger protein"/>
    <property type="match status" value="1"/>
</dbReference>
<dbReference type="InterPro" id="IPR029400">
    <property type="entry name" value="TINF2_N"/>
</dbReference>
<dbReference type="InterPro" id="IPR050752">
    <property type="entry name" value="C2H2-ZF_domain"/>
</dbReference>
<feature type="domain" description="C2H2-type" evidence="12">
    <location>
        <begin position="706"/>
        <end position="733"/>
    </location>
</feature>
<dbReference type="SUPFAM" id="SSF57667">
    <property type="entry name" value="beta-beta-alpha zinc fingers"/>
    <property type="match status" value="7"/>
</dbReference>
<feature type="region of interest" description="Disordered" evidence="11">
    <location>
        <begin position="311"/>
        <end position="432"/>
    </location>
</feature>
<dbReference type="GeneID" id="106455916"/>
<dbReference type="FunFam" id="3.30.160.60:FF:000624">
    <property type="entry name" value="zinc finger protein 697"/>
    <property type="match status" value="1"/>
</dbReference>
<gene>
    <name evidence="15" type="primary">LOC106455916</name>
</gene>
<evidence type="ECO:0000313" key="15">
    <source>
        <dbReference type="RefSeq" id="XP_013768519.1"/>
    </source>
</evidence>
<accession>A0A3B4FP51</accession>
<dbReference type="PANTHER" id="PTHR24384:SF189">
    <property type="entry name" value="C2H2-TYPE DOMAIN-CONTAINING PROTEIN-RELATED"/>
    <property type="match status" value="1"/>
</dbReference>
<protein>
    <submittedName>
        <fullName evidence="13 15">Zinc finger protein 135-like</fullName>
    </submittedName>
</protein>
<evidence type="ECO:0000256" key="11">
    <source>
        <dbReference type="SAM" id="MobiDB-lite"/>
    </source>
</evidence>
<dbReference type="PANTHER" id="PTHR24384">
    <property type="entry name" value="FINGER PUTATIVE TRANSCRIPTION FACTOR FAMILY-RELATED"/>
    <property type="match status" value="1"/>
</dbReference>
<dbReference type="Pfam" id="PF00096">
    <property type="entry name" value="zf-C2H2"/>
    <property type="match status" value="6"/>
</dbReference>
<evidence type="ECO:0000259" key="12">
    <source>
        <dbReference type="PROSITE" id="PS50157"/>
    </source>
</evidence>
<dbReference type="SMART" id="SM00355">
    <property type="entry name" value="ZnF_C2H2"/>
    <property type="match status" value="14"/>
</dbReference>
<feature type="compositionally biased region" description="Basic and acidic residues" evidence="11">
    <location>
        <begin position="537"/>
        <end position="550"/>
    </location>
</feature>
<reference evidence="13" key="1">
    <citation type="submission" date="2023-09" db="UniProtKB">
        <authorList>
            <consortium name="Ensembl"/>
        </authorList>
    </citation>
    <scope>IDENTIFICATION</scope>
</reference>
<feature type="domain" description="C2H2-type" evidence="12">
    <location>
        <begin position="649"/>
        <end position="677"/>
    </location>
</feature>
<dbReference type="Ensembl" id="ENSPNYT00000011823.1">
    <property type="protein sequence ID" value="ENSPNYP00000011544.1"/>
    <property type="gene ID" value="ENSPNYG00000008761.1"/>
</dbReference>
<dbReference type="GO" id="GO:0000978">
    <property type="term" value="F:RNA polymerase II cis-regulatory region sequence-specific DNA binding"/>
    <property type="evidence" value="ECO:0007669"/>
    <property type="project" value="TreeGrafter"/>
</dbReference>
<feature type="domain" description="C2H2-type" evidence="12">
    <location>
        <begin position="734"/>
        <end position="762"/>
    </location>
</feature>
<reference evidence="15" key="2">
    <citation type="submission" date="2025-04" db="UniProtKB">
        <authorList>
            <consortium name="RefSeq"/>
        </authorList>
    </citation>
    <scope>IDENTIFICATION</scope>
</reference>
<feature type="domain" description="C2H2-type" evidence="12">
    <location>
        <begin position="599"/>
        <end position="621"/>
    </location>
</feature>
<feature type="domain" description="C2H2-type" evidence="12">
    <location>
        <begin position="855"/>
        <end position="882"/>
    </location>
</feature>
<keyword evidence="7" id="KW-0238">DNA-binding</keyword>
<dbReference type="AlphaFoldDB" id="A0A3B4FP51"/>
<dbReference type="Proteomes" id="UP000695023">
    <property type="component" value="Unplaced"/>
</dbReference>
<evidence type="ECO:0000256" key="7">
    <source>
        <dbReference type="ARBA" id="ARBA00023125"/>
    </source>
</evidence>
<feature type="domain" description="C2H2-type" evidence="12">
    <location>
        <begin position="883"/>
        <end position="907"/>
    </location>
</feature>
<keyword evidence="14" id="KW-1185">Reference proteome</keyword>
<evidence type="ECO:0000256" key="1">
    <source>
        <dbReference type="ARBA" id="ARBA00004123"/>
    </source>
</evidence>
<feature type="domain" description="C2H2-type" evidence="12">
    <location>
        <begin position="771"/>
        <end position="799"/>
    </location>
</feature>
<keyword evidence="8" id="KW-0804">Transcription</keyword>
<dbReference type="FunFam" id="3.30.160.60:FF:000688">
    <property type="entry name" value="zinc finger protein 197 isoform X1"/>
    <property type="match status" value="1"/>
</dbReference>
<dbReference type="InterPro" id="IPR013087">
    <property type="entry name" value="Znf_C2H2_type"/>
</dbReference>
<evidence type="ECO:0000256" key="3">
    <source>
        <dbReference type="ARBA" id="ARBA00022737"/>
    </source>
</evidence>
<dbReference type="GO" id="GO:0000981">
    <property type="term" value="F:DNA-binding transcription factor activity, RNA polymerase II-specific"/>
    <property type="evidence" value="ECO:0007669"/>
    <property type="project" value="TreeGrafter"/>
</dbReference>
<organism evidence="13">
    <name type="scientific">Pundamilia nyererei</name>
    <dbReference type="NCBI Taxonomy" id="303518"/>
    <lineage>
        <taxon>Eukaryota</taxon>
        <taxon>Metazoa</taxon>
        <taxon>Chordata</taxon>
        <taxon>Craniata</taxon>
        <taxon>Vertebrata</taxon>
        <taxon>Euteleostomi</taxon>
        <taxon>Actinopterygii</taxon>
        <taxon>Neopterygii</taxon>
        <taxon>Teleostei</taxon>
        <taxon>Neoteleostei</taxon>
        <taxon>Acanthomorphata</taxon>
        <taxon>Ovalentaria</taxon>
        <taxon>Cichlomorphae</taxon>
        <taxon>Cichliformes</taxon>
        <taxon>Cichlidae</taxon>
        <taxon>African cichlids</taxon>
        <taxon>Pseudocrenilabrinae</taxon>
        <taxon>Haplochromini</taxon>
        <taxon>Pundamilia</taxon>
    </lineage>
</organism>
<feature type="compositionally biased region" description="Basic residues" evidence="11">
    <location>
        <begin position="386"/>
        <end position="395"/>
    </location>
</feature>
<dbReference type="RefSeq" id="XP_013768519.1">
    <property type="nucleotide sequence ID" value="XM_013913065.1"/>
</dbReference>
<dbReference type="InterPro" id="IPR036236">
    <property type="entry name" value="Znf_C2H2_sf"/>
</dbReference>
<evidence type="ECO:0000313" key="14">
    <source>
        <dbReference type="Proteomes" id="UP000695023"/>
    </source>
</evidence>
<name>A0A3B4FP51_9CICH</name>
<evidence type="ECO:0000256" key="5">
    <source>
        <dbReference type="ARBA" id="ARBA00022833"/>
    </source>
</evidence>
<dbReference type="Gene3D" id="3.30.160.60">
    <property type="entry name" value="Classic Zinc Finger"/>
    <property type="match status" value="9"/>
</dbReference>
<comment type="subcellular location">
    <subcellularLocation>
        <location evidence="1">Nucleus</location>
    </subcellularLocation>
</comment>
<dbReference type="FunFam" id="3.30.160.60:FF:001325">
    <property type="entry name" value="zinc finger protein 200"/>
    <property type="match status" value="1"/>
</dbReference>
<keyword evidence="5" id="KW-0862">Zinc</keyword>
<evidence type="ECO:0000256" key="10">
    <source>
        <dbReference type="PROSITE-ProRule" id="PRU00042"/>
    </source>
</evidence>
<keyword evidence="2" id="KW-0479">Metal-binding</keyword>
<sequence length="907" mass="103387">MDGGVSELPGPSLPLSALRLLVSPIRLVSAAIWQTVDQKVVSDYGLLEEFVFMVTEIVPQLLSTRQRAELVLGLRARLILELCRSDDTADLQVIQPHLDRMQKLRSLWSVENAEPVSDSHFMGLVQNLLRDPEERRNFFIDVFPGDFGPTYDKAIQTLMWLFLSRLEKLLPTKTLQQIASLLNDTSSVLNECIGAFSQPQELKVLLDNQKDLTQLEDIESFIVDSGILSALCLPPVERVVIVNEQTETDAESSLVYTVCTEMEVESENKEVYVEGTGNSEECVQPEWFGLTGEVKPEIDAVVVMDTVEGTEASESEIAEDRNDNQSGTLIIGEDGQVTVLDGVEKKPNRRGRKKKRPVDEDFEAESAVAGKKETPESDALLERSVRKNRGLKMKRYLSQWRKSGKTQSSSTTSSGPKKFAGPQGPAKSNDLDERTCKVCSKVVSHAKFLQRHMSQHSEELPITCPSCKKLYKSLRSLQQHRCASMTKVKAVRKAKEQDTPADEGEQSSSGVPCDYTNEEQPVDNTTQDPDYSPPAERASKEPGQKSPEEQKSVLEGPFYCPHCSVEFKCKQTFRFHLRNICYNEQQVDPEKPDDVKHCFRCDECDKAFRYKSTLDSHKQTHNPLYCEVCMKLVRDSEALAMHKESHTPFQCNRCEENFPVFKALHKHYIDVHNPTEPFTCSHCQTTFASLKRFIRHEWKHTGYQPFQCSHCSKRFRSYSDLVEHQKKHTKAYPFLCWECGKKFRHGITLTRHVERVHHSGEPVTEKPTPIFTCPQCGKTFTSRRCLLKHDNFHHKGLRFPCEHCGKGFFGKDALVRHTLIHTGERPFKCDDCDKSFRSAAELKIHRRYHTGERPFKCNICEKGFVQSCFLTLHMRTHTGERPYVCAVCNKGFSSLHGLKRHRRLVHA</sequence>
<dbReference type="Pfam" id="PF14973">
    <property type="entry name" value="TINF2_N"/>
    <property type="match status" value="1"/>
</dbReference>
<feature type="domain" description="C2H2-type" evidence="12">
    <location>
        <begin position="799"/>
        <end position="826"/>
    </location>
</feature>
<dbReference type="FunFam" id="3.30.160.60:FF:001228">
    <property type="entry name" value="Zinc finger protein 236"/>
    <property type="match status" value="1"/>
</dbReference>
<feature type="region of interest" description="Disordered" evidence="11">
    <location>
        <begin position="493"/>
        <end position="550"/>
    </location>
</feature>
<evidence type="ECO:0000256" key="9">
    <source>
        <dbReference type="ARBA" id="ARBA00023242"/>
    </source>
</evidence>
<evidence type="ECO:0000313" key="13">
    <source>
        <dbReference type="Ensembl" id="ENSPNYP00000011544.1"/>
    </source>
</evidence>
<dbReference type="PROSITE" id="PS50157">
    <property type="entry name" value="ZINC_FINGER_C2H2_2"/>
    <property type="match status" value="11"/>
</dbReference>
<keyword evidence="3" id="KW-0677">Repeat</keyword>
<evidence type="ECO:0000256" key="6">
    <source>
        <dbReference type="ARBA" id="ARBA00023015"/>
    </source>
</evidence>
<dbReference type="STRING" id="303518.ENSPNYP00000011544"/>
<feature type="compositionally biased region" description="Basic residues" evidence="11">
    <location>
        <begin position="347"/>
        <end position="356"/>
    </location>
</feature>
<dbReference type="CDD" id="cd11657">
    <property type="entry name" value="TIN2_N"/>
    <property type="match status" value="1"/>
</dbReference>
<proteinExistence type="predicted"/>
<dbReference type="GO" id="GO:0008270">
    <property type="term" value="F:zinc ion binding"/>
    <property type="evidence" value="ECO:0007669"/>
    <property type="project" value="UniProtKB-KW"/>
</dbReference>
<dbReference type="PROSITE" id="PS00028">
    <property type="entry name" value="ZINC_FINGER_C2H2_1"/>
    <property type="match status" value="12"/>
</dbReference>
<feature type="compositionally biased region" description="Low complexity" evidence="11">
    <location>
        <begin position="405"/>
        <end position="418"/>
    </location>
</feature>
<feature type="domain" description="C2H2-type" evidence="12">
    <location>
        <begin position="678"/>
        <end position="705"/>
    </location>
</feature>
<dbReference type="GO" id="GO:0005634">
    <property type="term" value="C:nucleus"/>
    <property type="evidence" value="ECO:0007669"/>
    <property type="project" value="UniProtKB-SubCell"/>
</dbReference>
<evidence type="ECO:0000256" key="2">
    <source>
        <dbReference type="ARBA" id="ARBA00022723"/>
    </source>
</evidence>
<dbReference type="GeneTree" id="ENSGT00840000130048"/>